<keyword evidence="8 15" id="KW-0547">Nucleotide-binding</keyword>
<evidence type="ECO:0000256" key="9">
    <source>
        <dbReference type="ARBA" id="ARBA00022777"/>
    </source>
</evidence>
<dbReference type="Pfam" id="PF01687">
    <property type="entry name" value="Flavokinase"/>
    <property type="match status" value="1"/>
</dbReference>
<comment type="catalytic activity">
    <reaction evidence="14 15">
        <text>FMN + ATP + H(+) = FAD + diphosphate</text>
        <dbReference type="Rhea" id="RHEA:17237"/>
        <dbReference type="ChEBI" id="CHEBI:15378"/>
        <dbReference type="ChEBI" id="CHEBI:30616"/>
        <dbReference type="ChEBI" id="CHEBI:33019"/>
        <dbReference type="ChEBI" id="CHEBI:57692"/>
        <dbReference type="ChEBI" id="CHEBI:58210"/>
        <dbReference type="EC" id="2.7.7.2"/>
    </reaction>
</comment>
<protein>
    <recommendedName>
        <fullName evidence="15">Riboflavin biosynthesis protein</fullName>
    </recommendedName>
    <domain>
        <recommendedName>
            <fullName evidence="15">Riboflavin kinase</fullName>
            <ecNumber evidence="15">2.7.1.26</ecNumber>
        </recommendedName>
        <alternativeName>
            <fullName evidence="15">Flavokinase</fullName>
        </alternativeName>
    </domain>
    <domain>
        <recommendedName>
            <fullName evidence="15">FMN adenylyltransferase</fullName>
            <ecNumber evidence="15">2.7.7.2</ecNumber>
        </recommendedName>
        <alternativeName>
            <fullName evidence="15">FAD pyrophosphorylase</fullName>
        </alternativeName>
        <alternativeName>
            <fullName evidence="15">FAD synthase</fullName>
        </alternativeName>
    </domain>
</protein>
<dbReference type="EC" id="2.7.7.2" evidence="15"/>
<dbReference type="EC" id="2.7.1.26" evidence="15"/>
<evidence type="ECO:0000313" key="17">
    <source>
        <dbReference type="EMBL" id="MFB9898187.1"/>
    </source>
</evidence>
<dbReference type="SMART" id="SM00904">
    <property type="entry name" value="Flavokinase"/>
    <property type="match status" value="1"/>
</dbReference>
<dbReference type="InterPro" id="IPR023465">
    <property type="entry name" value="Riboflavin_kinase_dom_sf"/>
</dbReference>
<comment type="caution">
    <text evidence="17">The sequence shown here is derived from an EMBL/GenBank/DDBJ whole genome shotgun (WGS) entry which is preliminary data.</text>
</comment>
<comment type="catalytic activity">
    <reaction evidence="13 15">
        <text>riboflavin + ATP = FMN + ADP + H(+)</text>
        <dbReference type="Rhea" id="RHEA:14357"/>
        <dbReference type="ChEBI" id="CHEBI:15378"/>
        <dbReference type="ChEBI" id="CHEBI:30616"/>
        <dbReference type="ChEBI" id="CHEBI:57986"/>
        <dbReference type="ChEBI" id="CHEBI:58210"/>
        <dbReference type="ChEBI" id="CHEBI:456216"/>
        <dbReference type="EC" id="2.7.1.26"/>
    </reaction>
</comment>
<comment type="pathway">
    <text evidence="2 15">Cofactor biosynthesis; FAD biosynthesis; FAD from FMN: step 1/1.</text>
</comment>
<dbReference type="RefSeq" id="WP_027953028.1">
    <property type="nucleotide sequence ID" value="NZ_JBHLZF010000002.1"/>
</dbReference>
<organism evidence="17 18">
    <name type="scientific">Hallella seregens ATCC 51272</name>
    <dbReference type="NCBI Taxonomy" id="1336250"/>
    <lineage>
        <taxon>Bacteria</taxon>
        <taxon>Pseudomonadati</taxon>
        <taxon>Bacteroidota</taxon>
        <taxon>Bacteroidia</taxon>
        <taxon>Bacteroidales</taxon>
        <taxon>Prevotellaceae</taxon>
        <taxon>Hallella</taxon>
    </lineage>
</organism>
<keyword evidence="12" id="KW-0511">Multifunctional enzyme</keyword>
<name>A0ABV5ZLD1_9BACT</name>
<evidence type="ECO:0000256" key="5">
    <source>
        <dbReference type="ARBA" id="ARBA00022643"/>
    </source>
</evidence>
<sequence length="314" mass="35680">MKTLYLDAHTAPQTLPSVATVGFFDGVHRGHQYLIRRVIADARAEGMRSMVITFDRHPRQVLQQDYQPELLTTFDAKLLHLARTGVDIVVVLHFDEAMARLSARAFMQQVLVGRLGVRRLVTGYDNRFGHNRSEGFDDYVEYGRQMGMQVVRQPAFLLNGVQVSSSVVRSFLREGEITMANQCLGYPFTVVGRVVDGFKKGRELGFPTANLDTSEFGQLVPGGGVYAVRARLEQTVAFMPAMTNIGTRPTFGGSQRTLETFIFRFHDNIYGKLLQLSFIRRIRSERHFEHVTQLIEQLKDDEQQVEALFNDEMD</sequence>
<keyword evidence="6 15" id="KW-0808">Transferase</keyword>
<evidence type="ECO:0000256" key="10">
    <source>
        <dbReference type="ARBA" id="ARBA00022827"/>
    </source>
</evidence>
<evidence type="ECO:0000256" key="12">
    <source>
        <dbReference type="ARBA" id="ARBA00023268"/>
    </source>
</evidence>
<evidence type="ECO:0000256" key="4">
    <source>
        <dbReference type="ARBA" id="ARBA00022630"/>
    </source>
</evidence>
<keyword evidence="18" id="KW-1185">Reference proteome</keyword>
<feature type="domain" description="Riboflavin kinase" evidence="16">
    <location>
        <begin position="183"/>
        <end position="310"/>
    </location>
</feature>
<evidence type="ECO:0000256" key="1">
    <source>
        <dbReference type="ARBA" id="ARBA00002121"/>
    </source>
</evidence>
<comment type="function">
    <text evidence="1">Catalyzes the phosphorylation of riboflavin to FMN followed by the adenylation of FMN to FAD.</text>
</comment>
<dbReference type="InterPro" id="IPR014729">
    <property type="entry name" value="Rossmann-like_a/b/a_fold"/>
</dbReference>
<proteinExistence type="inferred from homology"/>
<dbReference type="GO" id="GO:0008531">
    <property type="term" value="F:riboflavin kinase activity"/>
    <property type="evidence" value="ECO:0007669"/>
    <property type="project" value="UniProtKB-EC"/>
</dbReference>
<evidence type="ECO:0000259" key="16">
    <source>
        <dbReference type="SMART" id="SM00904"/>
    </source>
</evidence>
<evidence type="ECO:0000256" key="14">
    <source>
        <dbReference type="ARBA" id="ARBA00049494"/>
    </source>
</evidence>
<dbReference type="Pfam" id="PF06574">
    <property type="entry name" value="FAD_syn"/>
    <property type="match status" value="1"/>
</dbReference>
<dbReference type="Gene3D" id="2.40.30.30">
    <property type="entry name" value="Riboflavin kinase-like"/>
    <property type="match status" value="1"/>
</dbReference>
<evidence type="ECO:0000313" key="18">
    <source>
        <dbReference type="Proteomes" id="UP001589688"/>
    </source>
</evidence>
<evidence type="ECO:0000256" key="7">
    <source>
        <dbReference type="ARBA" id="ARBA00022695"/>
    </source>
</evidence>
<dbReference type="SUPFAM" id="SSF82114">
    <property type="entry name" value="Riboflavin kinase-like"/>
    <property type="match status" value="1"/>
</dbReference>
<evidence type="ECO:0000256" key="6">
    <source>
        <dbReference type="ARBA" id="ARBA00022679"/>
    </source>
</evidence>
<keyword evidence="10 15" id="KW-0274">FAD</keyword>
<keyword evidence="5 15" id="KW-0288">FMN</keyword>
<comment type="pathway">
    <text evidence="3 15">Cofactor biosynthesis; FMN biosynthesis; FMN from riboflavin (ATP route): step 1/1.</text>
</comment>
<keyword evidence="11 15" id="KW-0067">ATP-binding</keyword>
<dbReference type="SUPFAM" id="SSF52374">
    <property type="entry name" value="Nucleotidylyl transferase"/>
    <property type="match status" value="1"/>
</dbReference>
<evidence type="ECO:0000256" key="13">
    <source>
        <dbReference type="ARBA" id="ARBA00047880"/>
    </source>
</evidence>
<accession>A0ABV5ZLD1</accession>
<keyword evidence="7 15" id="KW-0548">Nucleotidyltransferase</keyword>
<evidence type="ECO:0000256" key="11">
    <source>
        <dbReference type="ARBA" id="ARBA00022840"/>
    </source>
</evidence>
<dbReference type="InterPro" id="IPR023468">
    <property type="entry name" value="Riboflavin_kinase"/>
</dbReference>
<dbReference type="NCBIfam" id="TIGR00083">
    <property type="entry name" value="ribF"/>
    <property type="match status" value="1"/>
</dbReference>
<dbReference type="PIRSF" id="PIRSF004491">
    <property type="entry name" value="FAD_Synth"/>
    <property type="match status" value="1"/>
</dbReference>
<dbReference type="InterPro" id="IPR015864">
    <property type="entry name" value="FAD_synthase"/>
</dbReference>
<evidence type="ECO:0000256" key="3">
    <source>
        <dbReference type="ARBA" id="ARBA00005201"/>
    </source>
</evidence>
<dbReference type="PANTHER" id="PTHR22749:SF6">
    <property type="entry name" value="RIBOFLAVIN KINASE"/>
    <property type="match status" value="1"/>
</dbReference>
<dbReference type="PANTHER" id="PTHR22749">
    <property type="entry name" value="RIBOFLAVIN KINASE/FMN ADENYLYLTRANSFERASE"/>
    <property type="match status" value="1"/>
</dbReference>
<dbReference type="Gene3D" id="3.40.50.620">
    <property type="entry name" value="HUPs"/>
    <property type="match status" value="1"/>
</dbReference>
<keyword evidence="9 15" id="KW-0418">Kinase</keyword>
<evidence type="ECO:0000256" key="15">
    <source>
        <dbReference type="PIRNR" id="PIRNR004491"/>
    </source>
</evidence>
<dbReference type="InterPro" id="IPR015865">
    <property type="entry name" value="Riboflavin_kinase_bac/euk"/>
</dbReference>
<comment type="similarity">
    <text evidence="15">Belongs to the ribF family.</text>
</comment>
<evidence type="ECO:0000256" key="8">
    <source>
        <dbReference type="ARBA" id="ARBA00022741"/>
    </source>
</evidence>
<dbReference type="InterPro" id="IPR002606">
    <property type="entry name" value="Riboflavin_kinase_bac"/>
</dbReference>
<dbReference type="GO" id="GO:0003919">
    <property type="term" value="F:FMN adenylyltransferase activity"/>
    <property type="evidence" value="ECO:0007669"/>
    <property type="project" value="UniProtKB-EC"/>
</dbReference>
<reference evidence="17 18" key="1">
    <citation type="submission" date="2024-09" db="EMBL/GenBank/DDBJ databases">
        <authorList>
            <person name="Sun Q."/>
            <person name="Mori K."/>
        </authorList>
    </citation>
    <scope>NUCLEOTIDE SEQUENCE [LARGE SCALE GENOMIC DNA]</scope>
    <source>
        <strain evidence="17 18">ATCC 51272</strain>
    </source>
</reference>
<dbReference type="NCBIfam" id="NF004162">
    <property type="entry name" value="PRK05627.1-5"/>
    <property type="match status" value="1"/>
</dbReference>
<gene>
    <name evidence="17" type="primary">ribF</name>
    <name evidence="17" type="ORF">ACFFK8_10410</name>
</gene>
<keyword evidence="4 15" id="KW-0285">Flavoprotein</keyword>
<dbReference type="Proteomes" id="UP001589688">
    <property type="component" value="Unassembled WGS sequence"/>
</dbReference>
<dbReference type="CDD" id="cd02064">
    <property type="entry name" value="FAD_synthetase_N"/>
    <property type="match status" value="1"/>
</dbReference>
<evidence type="ECO:0000256" key="2">
    <source>
        <dbReference type="ARBA" id="ARBA00004726"/>
    </source>
</evidence>
<dbReference type="EMBL" id="JBHLZF010000002">
    <property type="protein sequence ID" value="MFB9898187.1"/>
    <property type="molecule type" value="Genomic_DNA"/>
</dbReference>